<dbReference type="SUPFAM" id="SSF46689">
    <property type="entry name" value="Homeodomain-like"/>
    <property type="match status" value="1"/>
</dbReference>
<evidence type="ECO:0000259" key="6">
    <source>
        <dbReference type="PROSITE" id="PS50977"/>
    </source>
</evidence>
<keyword evidence="8" id="KW-1185">Reference proteome</keyword>
<dbReference type="InterPro" id="IPR036271">
    <property type="entry name" value="Tet_transcr_reg_TetR-rel_C_sf"/>
</dbReference>
<comment type="caution">
    <text evidence="7">The sequence shown here is derived from an EMBL/GenBank/DDBJ whole genome shotgun (WGS) entry which is preliminary data.</text>
</comment>
<protein>
    <submittedName>
        <fullName evidence="7">AcrR family transcriptional regulator</fullName>
    </submittedName>
</protein>
<evidence type="ECO:0000256" key="3">
    <source>
        <dbReference type="ARBA" id="ARBA00023163"/>
    </source>
</evidence>
<evidence type="ECO:0000313" key="8">
    <source>
        <dbReference type="Proteomes" id="UP001230328"/>
    </source>
</evidence>
<feature type="region of interest" description="Disordered" evidence="5">
    <location>
        <begin position="206"/>
        <end position="241"/>
    </location>
</feature>
<gene>
    <name evidence="7" type="ORF">QF035_004715</name>
</gene>
<sequence>MTPARTTSARPASTRTSSVSVAPVSTKARILEVTAALVAESPDGDVSTRAVCEAAGVGAPALYRHFGDKEGLLSAVVDHGWDKYLATKRDRAPGTDPVQDLRDGWDTHVEFALHNPNLYRLMHSPAMRTPPAAALESHRILTGDLQRAAEQGKLRLAPELAAQIIMSANVGVALMLVSRPATFTDESVSRRVRDSVHTMVFTPDVMTAPTATPDPSAPDPSAPEADTARTAATSEADGSRLPATAARLNALLRQAPAPVLSPAEDALLTEWLNRISNAPRS</sequence>
<keyword evidence="2 4" id="KW-0238">DNA-binding</keyword>
<accession>A0ABU0SUA2</accession>
<evidence type="ECO:0000256" key="5">
    <source>
        <dbReference type="SAM" id="MobiDB-lite"/>
    </source>
</evidence>
<proteinExistence type="predicted"/>
<evidence type="ECO:0000313" key="7">
    <source>
        <dbReference type="EMBL" id="MDQ1027133.1"/>
    </source>
</evidence>
<evidence type="ECO:0000256" key="1">
    <source>
        <dbReference type="ARBA" id="ARBA00023015"/>
    </source>
</evidence>
<feature type="DNA-binding region" description="H-T-H motif" evidence="4">
    <location>
        <begin position="47"/>
        <end position="66"/>
    </location>
</feature>
<feature type="domain" description="HTH tetR-type" evidence="6">
    <location>
        <begin position="24"/>
        <end position="84"/>
    </location>
</feature>
<dbReference type="Gene3D" id="1.10.357.10">
    <property type="entry name" value="Tetracycline Repressor, domain 2"/>
    <property type="match status" value="1"/>
</dbReference>
<dbReference type="EMBL" id="JAUSZI010000002">
    <property type="protein sequence ID" value="MDQ1027133.1"/>
    <property type="molecule type" value="Genomic_DNA"/>
</dbReference>
<dbReference type="PROSITE" id="PS50977">
    <property type="entry name" value="HTH_TETR_2"/>
    <property type="match status" value="1"/>
</dbReference>
<dbReference type="Proteomes" id="UP001230328">
    <property type="component" value="Unassembled WGS sequence"/>
</dbReference>
<dbReference type="PANTHER" id="PTHR30055:SF234">
    <property type="entry name" value="HTH-TYPE TRANSCRIPTIONAL REGULATOR BETI"/>
    <property type="match status" value="1"/>
</dbReference>
<name>A0ABU0SUA2_9ACTN</name>
<dbReference type="PANTHER" id="PTHR30055">
    <property type="entry name" value="HTH-TYPE TRANSCRIPTIONAL REGULATOR RUTR"/>
    <property type="match status" value="1"/>
</dbReference>
<keyword evidence="3" id="KW-0804">Transcription</keyword>
<dbReference type="Pfam" id="PF00440">
    <property type="entry name" value="TetR_N"/>
    <property type="match status" value="1"/>
</dbReference>
<reference evidence="7 8" key="1">
    <citation type="submission" date="2023-07" db="EMBL/GenBank/DDBJ databases">
        <title>Comparative genomics of wheat-associated soil bacteria to identify genetic determinants of phenazine resistance.</title>
        <authorList>
            <person name="Mouncey N."/>
        </authorList>
    </citation>
    <scope>NUCLEOTIDE SEQUENCE [LARGE SCALE GENOMIC DNA]</scope>
    <source>
        <strain evidence="7 8">V2I4</strain>
    </source>
</reference>
<keyword evidence="1" id="KW-0805">Transcription regulation</keyword>
<evidence type="ECO:0000256" key="4">
    <source>
        <dbReference type="PROSITE-ProRule" id="PRU00335"/>
    </source>
</evidence>
<dbReference type="InterPro" id="IPR009057">
    <property type="entry name" value="Homeodomain-like_sf"/>
</dbReference>
<dbReference type="InterPro" id="IPR001647">
    <property type="entry name" value="HTH_TetR"/>
</dbReference>
<evidence type="ECO:0000256" key="2">
    <source>
        <dbReference type="ARBA" id="ARBA00023125"/>
    </source>
</evidence>
<dbReference type="InterPro" id="IPR050109">
    <property type="entry name" value="HTH-type_TetR-like_transc_reg"/>
</dbReference>
<dbReference type="SUPFAM" id="SSF48498">
    <property type="entry name" value="Tetracyclin repressor-like, C-terminal domain"/>
    <property type="match status" value="1"/>
</dbReference>
<feature type="region of interest" description="Disordered" evidence="5">
    <location>
        <begin position="1"/>
        <end position="21"/>
    </location>
</feature>
<organism evidence="7 8">
    <name type="scientific">Streptomyces umbrinus</name>
    <dbReference type="NCBI Taxonomy" id="67370"/>
    <lineage>
        <taxon>Bacteria</taxon>
        <taxon>Bacillati</taxon>
        <taxon>Actinomycetota</taxon>
        <taxon>Actinomycetes</taxon>
        <taxon>Kitasatosporales</taxon>
        <taxon>Streptomycetaceae</taxon>
        <taxon>Streptomyces</taxon>
        <taxon>Streptomyces phaeochromogenes group</taxon>
    </lineage>
</organism>